<dbReference type="Proteomes" id="UP000559987">
    <property type="component" value="Unassembled WGS sequence"/>
</dbReference>
<sequence>MHAESDPVPDSDSQSDINLLDAEVSATPVDADLEASSESIEEDPSAV</sequence>
<protein>
    <submittedName>
        <fullName evidence="2">Uncharacterized protein</fullName>
    </submittedName>
</protein>
<organism evidence="2 3">
    <name type="scientific">Simiduia aestuariiviva</name>
    <dbReference type="NCBI Taxonomy" id="1510459"/>
    <lineage>
        <taxon>Bacteria</taxon>
        <taxon>Pseudomonadati</taxon>
        <taxon>Pseudomonadota</taxon>
        <taxon>Gammaproteobacteria</taxon>
        <taxon>Cellvibrionales</taxon>
        <taxon>Cellvibrionaceae</taxon>
        <taxon>Simiduia</taxon>
    </lineage>
</organism>
<dbReference type="AlphaFoldDB" id="A0A839UJT3"/>
<evidence type="ECO:0000313" key="3">
    <source>
        <dbReference type="Proteomes" id="UP000559987"/>
    </source>
</evidence>
<name>A0A839UJT3_9GAMM</name>
<feature type="compositionally biased region" description="Low complexity" evidence="1">
    <location>
        <begin position="1"/>
        <end position="16"/>
    </location>
</feature>
<accession>A0A839UJT3</accession>
<evidence type="ECO:0000313" key="2">
    <source>
        <dbReference type="EMBL" id="MBB3168112.1"/>
    </source>
</evidence>
<feature type="compositionally biased region" description="Acidic residues" evidence="1">
    <location>
        <begin position="31"/>
        <end position="47"/>
    </location>
</feature>
<comment type="caution">
    <text evidence="2">The sequence shown here is derived from an EMBL/GenBank/DDBJ whole genome shotgun (WGS) entry which is preliminary data.</text>
</comment>
<evidence type="ECO:0000256" key="1">
    <source>
        <dbReference type="SAM" id="MobiDB-lite"/>
    </source>
</evidence>
<proteinExistence type="predicted"/>
<feature type="region of interest" description="Disordered" evidence="1">
    <location>
        <begin position="1"/>
        <end position="47"/>
    </location>
</feature>
<reference evidence="2 3" key="1">
    <citation type="submission" date="2020-08" db="EMBL/GenBank/DDBJ databases">
        <title>Genomic Encyclopedia of Type Strains, Phase III (KMG-III): the genomes of soil and plant-associated and newly described type strains.</title>
        <authorList>
            <person name="Whitman W."/>
        </authorList>
    </citation>
    <scope>NUCLEOTIDE SEQUENCE [LARGE SCALE GENOMIC DNA]</scope>
    <source>
        <strain evidence="2 3">CECT 8571</strain>
    </source>
</reference>
<keyword evidence="3" id="KW-1185">Reference proteome</keyword>
<dbReference type="EMBL" id="JACHXZ010000002">
    <property type="protein sequence ID" value="MBB3168112.1"/>
    <property type="molecule type" value="Genomic_DNA"/>
</dbReference>
<gene>
    <name evidence="2" type="ORF">FHS30_001296</name>
</gene>